<dbReference type="AlphaFoldDB" id="A0A168JP46"/>
<keyword evidence="2" id="KW-0378">Hydrolase</keyword>
<dbReference type="Gene3D" id="3.40.50.1820">
    <property type="entry name" value="alpha/beta hydrolase"/>
    <property type="match status" value="1"/>
</dbReference>
<dbReference type="PANTHER" id="PTHR45763:SF46">
    <property type="entry name" value="AB HYDROLASE-1 DOMAIN-CONTAINING PROTEIN"/>
    <property type="match status" value="1"/>
</dbReference>
<evidence type="ECO:0000256" key="1">
    <source>
        <dbReference type="SAM" id="MobiDB-lite"/>
    </source>
</evidence>
<dbReference type="OrthoDB" id="294702at2759"/>
<sequence length="365" mass="39939">MAARASTHRLLRLSPRQMSTQSTTSSSTPGKTAPPTASDPAHSQTITLPDGRSLGFAEYGDAHGRKTLLYFHGYPSSRIEAKMLHKLALAHSVRLLALDRPGYGLSTPQLPRRALLDWPRDVAAFAASQGLDRFAVMGLSGGGPFAVACAHALPPRTLTAVGLFAGAPPWAAGRHYMSRSRRVLRVLANWCPGVLGVLTTVTLRLARWLVGTRFVMTRLDAWLELVNRQAQEKEARRLQADPAARPSAVVAPDERPVEEQRAALLNLLIGEPFAQGPDGAVQEARILTDDDWGFRLEDVTFRDAPIKIWHGTKDANAPIEAIRYLAEKLPNAELHEFGEDTHYTMGDHAEAAFLDLMGETKHTKS</sequence>
<evidence type="ECO:0000313" key="3">
    <source>
        <dbReference type="Proteomes" id="UP000076881"/>
    </source>
</evidence>
<protein>
    <submittedName>
        <fullName evidence="2">Alpha/beta hydrolase fold-1</fullName>
    </submittedName>
</protein>
<evidence type="ECO:0000313" key="2">
    <source>
        <dbReference type="EMBL" id="OAA80687.1"/>
    </source>
</evidence>
<dbReference type="SUPFAM" id="SSF53474">
    <property type="entry name" value="alpha/beta-Hydrolases"/>
    <property type="match status" value="1"/>
</dbReference>
<organism evidence="2 3">
    <name type="scientific">Akanthomyces lecanii RCEF 1005</name>
    <dbReference type="NCBI Taxonomy" id="1081108"/>
    <lineage>
        <taxon>Eukaryota</taxon>
        <taxon>Fungi</taxon>
        <taxon>Dikarya</taxon>
        <taxon>Ascomycota</taxon>
        <taxon>Pezizomycotina</taxon>
        <taxon>Sordariomycetes</taxon>
        <taxon>Hypocreomycetidae</taxon>
        <taxon>Hypocreales</taxon>
        <taxon>Cordycipitaceae</taxon>
        <taxon>Akanthomyces</taxon>
        <taxon>Cordyceps confragosa</taxon>
    </lineage>
</organism>
<dbReference type="InterPro" id="IPR029058">
    <property type="entry name" value="AB_hydrolase_fold"/>
</dbReference>
<feature type="region of interest" description="Disordered" evidence="1">
    <location>
        <begin position="1"/>
        <end position="47"/>
    </location>
</feature>
<comment type="caution">
    <text evidence="2">The sequence shown here is derived from an EMBL/GenBank/DDBJ whole genome shotgun (WGS) entry which is preliminary data.</text>
</comment>
<dbReference type="GO" id="GO:0016787">
    <property type="term" value="F:hydrolase activity"/>
    <property type="evidence" value="ECO:0007669"/>
    <property type="project" value="UniProtKB-KW"/>
</dbReference>
<gene>
    <name evidence="2" type="ORF">LEL_00232</name>
</gene>
<proteinExistence type="predicted"/>
<feature type="compositionally biased region" description="Basic residues" evidence="1">
    <location>
        <begin position="1"/>
        <end position="11"/>
    </location>
</feature>
<feature type="compositionally biased region" description="Low complexity" evidence="1">
    <location>
        <begin position="19"/>
        <end position="38"/>
    </location>
</feature>
<dbReference type="EMBL" id="AZHF01000001">
    <property type="protein sequence ID" value="OAA80687.1"/>
    <property type="molecule type" value="Genomic_DNA"/>
</dbReference>
<reference evidence="2 3" key="1">
    <citation type="journal article" date="2016" name="Genome Biol. Evol.">
        <title>Divergent and convergent evolution of fungal pathogenicity.</title>
        <authorList>
            <person name="Shang Y."/>
            <person name="Xiao G."/>
            <person name="Zheng P."/>
            <person name="Cen K."/>
            <person name="Zhan S."/>
            <person name="Wang C."/>
        </authorList>
    </citation>
    <scope>NUCLEOTIDE SEQUENCE [LARGE SCALE GENOMIC DNA]</scope>
    <source>
        <strain evidence="2 3">RCEF 1005</strain>
    </source>
</reference>
<dbReference type="Proteomes" id="UP000076881">
    <property type="component" value="Unassembled WGS sequence"/>
</dbReference>
<name>A0A168JP46_CORDF</name>
<accession>A0A168JP46</accession>
<dbReference type="STRING" id="1081108.A0A168JP46"/>
<dbReference type="PANTHER" id="PTHR45763">
    <property type="entry name" value="HYDROLASE, ALPHA/BETA FOLD FAMILY PROTEIN, EXPRESSED-RELATED"/>
    <property type="match status" value="1"/>
</dbReference>
<keyword evidence="3" id="KW-1185">Reference proteome</keyword>